<keyword evidence="2" id="KW-0805">Transcription regulation</keyword>
<dbReference type="PROSITE" id="PS50931">
    <property type="entry name" value="HTH_LYSR"/>
    <property type="match status" value="1"/>
</dbReference>
<organism evidence="6 7">
    <name type="scientific">Ectothiorhodosinus mongolicus</name>
    <dbReference type="NCBI Taxonomy" id="233100"/>
    <lineage>
        <taxon>Bacteria</taxon>
        <taxon>Pseudomonadati</taxon>
        <taxon>Pseudomonadota</taxon>
        <taxon>Gammaproteobacteria</taxon>
        <taxon>Chromatiales</taxon>
        <taxon>Ectothiorhodospiraceae</taxon>
        <taxon>Ectothiorhodosinus</taxon>
    </lineage>
</organism>
<keyword evidence="4" id="KW-0804">Transcription</keyword>
<dbReference type="InterPro" id="IPR000847">
    <property type="entry name" value="LysR_HTH_N"/>
</dbReference>
<dbReference type="Gene3D" id="1.10.10.10">
    <property type="entry name" value="Winged helix-like DNA-binding domain superfamily/Winged helix DNA-binding domain"/>
    <property type="match status" value="1"/>
</dbReference>
<evidence type="ECO:0000256" key="1">
    <source>
        <dbReference type="ARBA" id="ARBA00009437"/>
    </source>
</evidence>
<evidence type="ECO:0000256" key="3">
    <source>
        <dbReference type="ARBA" id="ARBA00023125"/>
    </source>
</evidence>
<dbReference type="Proteomes" id="UP000223759">
    <property type="component" value="Unassembled WGS sequence"/>
</dbReference>
<comment type="similarity">
    <text evidence="1">Belongs to the LysR transcriptional regulatory family.</text>
</comment>
<reference evidence="6 7" key="1">
    <citation type="submission" date="2017-01" db="EMBL/GenBank/DDBJ databases">
        <authorList>
            <person name="Mah S.A."/>
            <person name="Swanson W.J."/>
            <person name="Moy G.W."/>
            <person name="Vacquier V.D."/>
        </authorList>
    </citation>
    <scope>NUCLEOTIDE SEQUENCE [LARGE SCALE GENOMIC DNA]</scope>
    <source>
        <strain evidence="6 7">M9</strain>
    </source>
</reference>
<sequence>MGTRLMHRTTRRQSLTEAGAAFYPKAVQILQLLQEAEQDVAADTQRVSGGLRLSAPVSFGITHLAPALAEFRRQYPEVTLDVVLNDRQVNLVEEGYDLAIRIASSLQPSLVARPLMSVEMLLCASPDYLRAHGSPKHPRDLAQHDCLVYSNDASAHEWQFQQGQEQVSVRVYGSVQSDNGEILVAAAEEGIGVVRMPRFLCQAALDSGRLQPILTDWQLPTHTVYAVYADRRWLPPRVRALIDFLVARFGE</sequence>
<keyword evidence="7" id="KW-1185">Reference proteome</keyword>
<name>A0A1R3W4U1_9GAMM</name>
<evidence type="ECO:0000313" key="7">
    <source>
        <dbReference type="Proteomes" id="UP000223759"/>
    </source>
</evidence>
<protein>
    <submittedName>
        <fullName evidence="6">DNA-binding transcriptional regulator, LysR family</fullName>
    </submittedName>
</protein>
<dbReference type="InterPro" id="IPR058163">
    <property type="entry name" value="LysR-type_TF_proteobact-type"/>
</dbReference>
<dbReference type="PANTHER" id="PTHR30537:SF5">
    <property type="entry name" value="HTH-TYPE TRANSCRIPTIONAL ACTIVATOR TTDR-RELATED"/>
    <property type="match status" value="1"/>
</dbReference>
<dbReference type="SUPFAM" id="SSF46785">
    <property type="entry name" value="Winged helix' DNA-binding domain"/>
    <property type="match status" value="1"/>
</dbReference>
<evidence type="ECO:0000259" key="5">
    <source>
        <dbReference type="PROSITE" id="PS50931"/>
    </source>
</evidence>
<evidence type="ECO:0000313" key="6">
    <source>
        <dbReference type="EMBL" id="SIT72564.1"/>
    </source>
</evidence>
<gene>
    <name evidence="6" type="ORF">SAMN05216526_1681</name>
</gene>
<dbReference type="FunFam" id="3.40.190.290:FF:000001">
    <property type="entry name" value="Transcriptional regulator, LysR family"/>
    <property type="match status" value="1"/>
</dbReference>
<dbReference type="GO" id="GO:0043565">
    <property type="term" value="F:sequence-specific DNA binding"/>
    <property type="evidence" value="ECO:0007669"/>
    <property type="project" value="TreeGrafter"/>
</dbReference>
<dbReference type="PANTHER" id="PTHR30537">
    <property type="entry name" value="HTH-TYPE TRANSCRIPTIONAL REGULATOR"/>
    <property type="match status" value="1"/>
</dbReference>
<dbReference type="SUPFAM" id="SSF53850">
    <property type="entry name" value="Periplasmic binding protein-like II"/>
    <property type="match status" value="1"/>
</dbReference>
<evidence type="ECO:0000256" key="2">
    <source>
        <dbReference type="ARBA" id="ARBA00023015"/>
    </source>
</evidence>
<dbReference type="GO" id="GO:0006351">
    <property type="term" value="P:DNA-templated transcription"/>
    <property type="evidence" value="ECO:0007669"/>
    <property type="project" value="TreeGrafter"/>
</dbReference>
<dbReference type="InterPro" id="IPR036388">
    <property type="entry name" value="WH-like_DNA-bd_sf"/>
</dbReference>
<dbReference type="EMBL" id="FTPK01000003">
    <property type="protein sequence ID" value="SIT72564.1"/>
    <property type="molecule type" value="Genomic_DNA"/>
</dbReference>
<feature type="domain" description="HTH lysR-type" evidence="5">
    <location>
        <begin position="1"/>
        <end position="16"/>
    </location>
</feature>
<keyword evidence="3 6" id="KW-0238">DNA-binding</keyword>
<dbReference type="GO" id="GO:0003700">
    <property type="term" value="F:DNA-binding transcription factor activity"/>
    <property type="evidence" value="ECO:0007669"/>
    <property type="project" value="InterPro"/>
</dbReference>
<dbReference type="Gene3D" id="3.40.190.290">
    <property type="match status" value="1"/>
</dbReference>
<dbReference type="Pfam" id="PF03466">
    <property type="entry name" value="LysR_substrate"/>
    <property type="match status" value="1"/>
</dbReference>
<proteinExistence type="inferred from homology"/>
<dbReference type="InterPro" id="IPR036390">
    <property type="entry name" value="WH_DNA-bd_sf"/>
</dbReference>
<dbReference type="InterPro" id="IPR005119">
    <property type="entry name" value="LysR_subst-bd"/>
</dbReference>
<dbReference type="CDD" id="cd08422">
    <property type="entry name" value="PBP2_CrgA_like"/>
    <property type="match status" value="1"/>
</dbReference>
<dbReference type="STRING" id="233100.SAMN05216526_1681"/>
<evidence type="ECO:0000256" key="4">
    <source>
        <dbReference type="ARBA" id="ARBA00023163"/>
    </source>
</evidence>
<accession>A0A1R3W4U1</accession>
<dbReference type="AlphaFoldDB" id="A0A1R3W4U1"/>